<keyword evidence="3" id="KW-1185">Reference proteome</keyword>
<organism evidence="2 3">
    <name type="scientific">Undibacterium umbellatum</name>
    <dbReference type="NCBI Taxonomy" id="2762300"/>
    <lineage>
        <taxon>Bacteria</taxon>
        <taxon>Pseudomonadati</taxon>
        <taxon>Pseudomonadota</taxon>
        <taxon>Betaproteobacteria</taxon>
        <taxon>Burkholderiales</taxon>
        <taxon>Oxalobacteraceae</taxon>
        <taxon>Undibacterium</taxon>
    </lineage>
</organism>
<reference evidence="2 3" key="1">
    <citation type="submission" date="2020-08" db="EMBL/GenBank/DDBJ databases">
        <title>Novel species isolated from subtropical streams in China.</title>
        <authorList>
            <person name="Lu H."/>
        </authorList>
    </citation>
    <scope>NUCLEOTIDE SEQUENCE [LARGE SCALE GENOMIC DNA]</scope>
    <source>
        <strain evidence="2 3">NL8W</strain>
    </source>
</reference>
<dbReference type="EMBL" id="JACOFX010000005">
    <property type="protein sequence ID" value="MBC3908303.1"/>
    <property type="molecule type" value="Genomic_DNA"/>
</dbReference>
<keyword evidence="1" id="KW-0732">Signal</keyword>
<dbReference type="SUPFAM" id="SSF48452">
    <property type="entry name" value="TPR-like"/>
    <property type="match status" value="1"/>
</dbReference>
<evidence type="ECO:0008006" key="4">
    <source>
        <dbReference type="Google" id="ProtNLM"/>
    </source>
</evidence>
<sequence>MKKTSYLFAAMLMAALGSGFSPVTVNTALAQEAADPAKQPTVRAEMGKPINEVMELVTAKQFSQALEKLVVLEAMEKKTPFENFALNRIRAVIGSSTNDSAMMVKAMDAMIATEFLKESEKQHFMEAVAGTLFNEKKYAQSREWANRKLAKDPGNPGMTNLVARTYYLENDYANTIKVLNAQVAEDEKAQRKSTEENLRLLTSSYQQLKDWDGYTVALERMVAHYPKPEFWADLLYRVTKKPGFSDRLLLDYYRLLIVTDKFEDGAQFVDMAELALLSGLPVEAKTAIDAGYAANLLGAGKEATKHKQLRDRVNKQAADDVKNLDAGEAAAKNAKTGIGMVNIGYNYVINGQYDKGLALLEQGIAKGGLKSPDEAKLHLGMAYLKAGKRDKAVETLKSVQGRDGSADLARLWLLVPADKFAPAAK</sequence>
<dbReference type="RefSeq" id="WP_186953858.1">
    <property type="nucleotide sequence ID" value="NZ_JACOFX010000005.1"/>
</dbReference>
<dbReference type="Pfam" id="PF13174">
    <property type="entry name" value="TPR_6"/>
    <property type="match status" value="1"/>
</dbReference>
<dbReference type="InterPro" id="IPR011990">
    <property type="entry name" value="TPR-like_helical_dom_sf"/>
</dbReference>
<evidence type="ECO:0000313" key="3">
    <source>
        <dbReference type="Proteomes" id="UP000646911"/>
    </source>
</evidence>
<dbReference type="InterPro" id="IPR019734">
    <property type="entry name" value="TPR_rpt"/>
</dbReference>
<dbReference type="Proteomes" id="UP000646911">
    <property type="component" value="Unassembled WGS sequence"/>
</dbReference>
<accession>A0ABR6Z9F3</accession>
<evidence type="ECO:0000256" key="1">
    <source>
        <dbReference type="SAM" id="SignalP"/>
    </source>
</evidence>
<feature type="chain" id="PRO_5045046210" description="Tetratricopeptide repeat protein" evidence="1">
    <location>
        <begin position="31"/>
        <end position="425"/>
    </location>
</feature>
<name>A0ABR6Z9F3_9BURK</name>
<proteinExistence type="predicted"/>
<protein>
    <recommendedName>
        <fullName evidence="4">Tetratricopeptide repeat protein</fullName>
    </recommendedName>
</protein>
<gene>
    <name evidence="2" type="ORF">H8L47_12120</name>
</gene>
<evidence type="ECO:0000313" key="2">
    <source>
        <dbReference type="EMBL" id="MBC3908303.1"/>
    </source>
</evidence>
<comment type="caution">
    <text evidence="2">The sequence shown here is derived from an EMBL/GenBank/DDBJ whole genome shotgun (WGS) entry which is preliminary data.</text>
</comment>
<dbReference type="Gene3D" id="1.25.40.10">
    <property type="entry name" value="Tetratricopeptide repeat domain"/>
    <property type="match status" value="2"/>
</dbReference>
<feature type="signal peptide" evidence="1">
    <location>
        <begin position="1"/>
        <end position="30"/>
    </location>
</feature>